<dbReference type="GO" id="GO:0140662">
    <property type="term" value="F:ATP-dependent protein folding chaperone"/>
    <property type="evidence" value="ECO:0007669"/>
    <property type="project" value="InterPro"/>
</dbReference>
<dbReference type="GO" id="GO:0034663">
    <property type="term" value="C:endoplasmic reticulum chaperone complex"/>
    <property type="evidence" value="ECO:0007669"/>
    <property type="project" value="TreeGrafter"/>
</dbReference>
<keyword evidence="5" id="KW-0732">Signal</keyword>
<dbReference type="SUPFAM" id="SSF53067">
    <property type="entry name" value="Actin-like ATPase domain"/>
    <property type="match status" value="2"/>
</dbReference>
<feature type="compositionally biased region" description="Basic and acidic residues" evidence="4">
    <location>
        <begin position="932"/>
        <end position="941"/>
    </location>
</feature>
<dbReference type="InterPro" id="IPR013126">
    <property type="entry name" value="Hsp_70_fam"/>
</dbReference>
<dbReference type="Gene3D" id="3.30.420.40">
    <property type="match status" value="2"/>
</dbReference>
<feature type="compositionally biased region" description="Acidic residues" evidence="4">
    <location>
        <begin position="826"/>
        <end position="835"/>
    </location>
</feature>
<dbReference type="EMBL" id="LAFY01000063">
    <property type="protein sequence ID" value="KJY02319.1"/>
    <property type="molecule type" value="Genomic_DNA"/>
</dbReference>
<dbReference type="Proteomes" id="UP000033647">
    <property type="component" value="Unassembled WGS sequence"/>
</dbReference>
<feature type="compositionally biased region" description="Low complexity" evidence="4">
    <location>
        <begin position="617"/>
        <end position="638"/>
    </location>
</feature>
<evidence type="ECO:0000256" key="4">
    <source>
        <dbReference type="SAM" id="MobiDB-lite"/>
    </source>
</evidence>
<accession>A0A0F4GYH6</accession>
<evidence type="ECO:0000256" key="5">
    <source>
        <dbReference type="SAM" id="SignalP"/>
    </source>
</evidence>
<dbReference type="InterPro" id="IPR029048">
    <property type="entry name" value="HSP70_C_sf"/>
</dbReference>
<organism evidence="6 7">
    <name type="scientific">Zymoseptoria brevis</name>
    <dbReference type="NCBI Taxonomy" id="1047168"/>
    <lineage>
        <taxon>Eukaryota</taxon>
        <taxon>Fungi</taxon>
        <taxon>Dikarya</taxon>
        <taxon>Ascomycota</taxon>
        <taxon>Pezizomycotina</taxon>
        <taxon>Dothideomycetes</taxon>
        <taxon>Dothideomycetidae</taxon>
        <taxon>Mycosphaerellales</taxon>
        <taxon>Mycosphaerellaceae</taxon>
        <taxon>Zymoseptoria</taxon>
    </lineage>
</organism>
<dbReference type="PANTHER" id="PTHR45639">
    <property type="entry name" value="HSC70CB, ISOFORM G-RELATED"/>
    <property type="match status" value="1"/>
</dbReference>
<keyword evidence="7" id="KW-1185">Reference proteome</keyword>
<gene>
    <name evidence="6" type="ORF">TI39_contig66g00001</name>
</gene>
<dbReference type="STRING" id="1047168.A0A0F4GYH6"/>
<keyword evidence="6" id="KW-0346">Stress response</keyword>
<evidence type="ECO:0000256" key="1">
    <source>
        <dbReference type="ARBA" id="ARBA00022741"/>
    </source>
</evidence>
<evidence type="ECO:0000313" key="6">
    <source>
        <dbReference type="EMBL" id="KJY02319.1"/>
    </source>
</evidence>
<feature type="region of interest" description="Disordered" evidence="4">
    <location>
        <begin position="815"/>
        <end position="852"/>
    </location>
</feature>
<dbReference type="InterPro" id="IPR043129">
    <property type="entry name" value="ATPase_NBD"/>
</dbReference>
<dbReference type="AlphaFoldDB" id="A0A0F4GYH6"/>
<dbReference type="OrthoDB" id="10262720at2759"/>
<dbReference type="PANTHER" id="PTHR45639:SF3">
    <property type="entry name" value="HYPOXIA UP-REGULATED PROTEIN 1"/>
    <property type="match status" value="1"/>
</dbReference>
<dbReference type="Gene3D" id="1.20.1270.10">
    <property type="match status" value="1"/>
</dbReference>
<keyword evidence="1" id="KW-0547">Nucleotide-binding</keyword>
<feature type="signal peptide" evidence="5">
    <location>
        <begin position="1"/>
        <end position="30"/>
    </location>
</feature>
<dbReference type="Gene3D" id="3.90.640.10">
    <property type="entry name" value="Actin, Chain A, domain 4"/>
    <property type="match status" value="1"/>
</dbReference>
<feature type="compositionally biased region" description="Basic residues" evidence="4">
    <location>
        <begin position="915"/>
        <end position="931"/>
    </location>
</feature>
<evidence type="ECO:0000256" key="2">
    <source>
        <dbReference type="ARBA" id="ARBA00022840"/>
    </source>
</evidence>
<feature type="region of interest" description="Disordered" evidence="4">
    <location>
        <begin position="617"/>
        <end position="648"/>
    </location>
</feature>
<dbReference type="FunFam" id="3.30.420.40:FF:000084">
    <property type="entry name" value="Heat shock protein 17"/>
    <property type="match status" value="1"/>
</dbReference>
<dbReference type="SUPFAM" id="SSF100934">
    <property type="entry name" value="Heat shock protein 70kD (HSP70), C-terminal subdomain"/>
    <property type="match status" value="1"/>
</dbReference>
<dbReference type="GO" id="GO:0005524">
    <property type="term" value="F:ATP binding"/>
    <property type="evidence" value="ECO:0007669"/>
    <property type="project" value="UniProtKB-KW"/>
</dbReference>
<keyword evidence="3" id="KW-0143">Chaperone</keyword>
<feature type="chain" id="PRO_5002468895" evidence="5">
    <location>
        <begin position="31"/>
        <end position="989"/>
    </location>
</feature>
<feature type="region of interest" description="Disordered" evidence="4">
    <location>
        <begin position="904"/>
        <end position="971"/>
    </location>
</feature>
<name>A0A0F4GYH6_9PEZI</name>
<proteinExistence type="predicted"/>
<comment type="caution">
    <text evidence="6">The sequence shown here is derived from an EMBL/GenBank/DDBJ whole genome shotgun (WGS) entry which is preliminary data.</text>
</comment>
<evidence type="ECO:0000313" key="7">
    <source>
        <dbReference type="Proteomes" id="UP000033647"/>
    </source>
</evidence>
<sequence length="989" mass="107445">MAIDRRRAGALSPLALCLVLVLFLASTASAAVLGIDFGTLNIKAALVKPGIPLDIVLTKDSKRKEVAAVAFKPNRDEKNKIITTPGTFPERAYGGDALSLQGRFPGEVYPNLKMLLGIQPGEDAAKIYQQRYPALQLKQDGKSGATAFKSIAFADDVNPFSVEELIGMELANIKRNAESMAGKDSVVGDAVITVPPFYTAEEKRALVKAANFAGLNVYALISDGLAVGLDYAKTRTFPDVTKDEKPEYHLVYDMGAGSTSATLLRFQAKSVKETRTSNKTVQEVTVLGTGWDRTLGGDAMNHVIMEDFVTKLVQKSGSTTEQQVRSNGRIMGRFFKEAERVRQILSANSETSSGFEEILPDVDLRTKLNRAEFEKMTSGFADRVEQPIKDALAMASLKIEDLTSVIVHGGAIRTPFAQSKLEGLVGAAKIRNSVNPDESAVFGAAFKAASLSPSFRVKEIRDSDVAGYPTSLTYIDKGKNVKQTLFKPTSPVGFGATTKQVTFKDKDDFSFGFVQTVGSVDRPISTFKSDNLTASVEELSSKHGCDKADITTKFSVRLSPLNGLPDVTGGSVSCEVDDSKSGSVGDSVKGWLGFGKKKDQEPLGDDTDGPVEEVEAAISASTSTESSSTSDAASSSKTPEAPKKRTEVVNVRVSAASDEDASSVAEQITDMFQRLKNFDASDKARYAREEAQNVLESYTYQVRDFLENSDYEAFSTKTMRAEIKKLLEQTREWMDSGDLTKATTETLKEKRLALKQLVEPIKTRRTESTSRPKLIKSLQKSLDDTQKLILKVEGEAAKASSSFIKAVAEASSSASSMVSKATDAASDVDDLEEPDTASSTTEPPPAPTNPYANLDFTFVQETYDNISKWLRDNLKAQEKLKGHEEPVLSIKDLDSKVAEIKKAMKQLSAEASNARKPKPTQKPKPKPKPKAPKKDKSKPVEGEEAPSAAEPETPVIEAEQDGKKPVKGAESIEDMMDWLKKEKVEHEEL</sequence>
<dbReference type="GO" id="GO:0030968">
    <property type="term" value="P:endoplasmic reticulum unfolded protein response"/>
    <property type="evidence" value="ECO:0007669"/>
    <property type="project" value="TreeGrafter"/>
</dbReference>
<keyword evidence="2" id="KW-0067">ATP-binding</keyword>
<dbReference type="Gene3D" id="3.30.30.30">
    <property type="match status" value="1"/>
</dbReference>
<evidence type="ECO:0000256" key="3">
    <source>
        <dbReference type="ARBA" id="ARBA00023186"/>
    </source>
</evidence>
<reference evidence="6 7" key="1">
    <citation type="submission" date="2015-03" db="EMBL/GenBank/DDBJ databases">
        <title>RNA-seq based gene annotation and comparative genomics of four Zymoseptoria species reveal species-specific pathogenicity related genes and transposable element activity.</title>
        <authorList>
            <person name="Grandaubert J."/>
            <person name="Bhattacharyya A."/>
            <person name="Stukenbrock E.H."/>
        </authorList>
    </citation>
    <scope>NUCLEOTIDE SEQUENCE [LARGE SCALE GENOMIC DNA]</scope>
    <source>
        <strain evidence="6 7">Zb18110</strain>
    </source>
</reference>
<dbReference type="Pfam" id="PF00012">
    <property type="entry name" value="HSP70"/>
    <property type="match status" value="1"/>
</dbReference>
<protein>
    <submittedName>
        <fullName evidence="6">Heat shock protein 70-like protein</fullName>
    </submittedName>
</protein>
<dbReference type="CDD" id="cd10230">
    <property type="entry name" value="ASKHA_NBD_HSP70_HYOU1"/>
    <property type="match status" value="1"/>
</dbReference>
<dbReference type="PRINTS" id="PR00301">
    <property type="entry name" value="HEATSHOCK70"/>
</dbReference>